<sequence>MCSAADGRGRERQRESTSTLEVPEQQRTPSHHIRSRSVSPHREEQGRTIRSRAPNVPTQRSLDDELPHSRRSRSPNRYCDNSRGRRQGEEYLDDSDLQPSLDRVKSASANCLTPDNHAPSSQTARGHLHSGASLSSAAAASAARRVRQLPQLPPQSSSVEQALVAEERVRQLQMRVHSNRISAATTSSQQDLDRAVKNKREVSNKCCVLLHHRSSENNLLFHTASIPRS</sequence>
<feature type="compositionally biased region" description="Polar residues" evidence="1">
    <location>
        <begin position="16"/>
        <end position="28"/>
    </location>
</feature>
<name>A0ABV0Q5F5_9TELE</name>
<organism evidence="2 3">
    <name type="scientific">Xenoophorus captivus</name>
    <dbReference type="NCBI Taxonomy" id="1517983"/>
    <lineage>
        <taxon>Eukaryota</taxon>
        <taxon>Metazoa</taxon>
        <taxon>Chordata</taxon>
        <taxon>Craniata</taxon>
        <taxon>Vertebrata</taxon>
        <taxon>Euteleostomi</taxon>
        <taxon>Actinopterygii</taxon>
        <taxon>Neopterygii</taxon>
        <taxon>Teleostei</taxon>
        <taxon>Neoteleostei</taxon>
        <taxon>Acanthomorphata</taxon>
        <taxon>Ovalentaria</taxon>
        <taxon>Atherinomorphae</taxon>
        <taxon>Cyprinodontiformes</taxon>
        <taxon>Goodeidae</taxon>
        <taxon>Xenoophorus</taxon>
    </lineage>
</organism>
<feature type="compositionally biased region" description="Basic and acidic residues" evidence="1">
    <location>
        <begin position="80"/>
        <end position="89"/>
    </location>
</feature>
<evidence type="ECO:0000256" key="1">
    <source>
        <dbReference type="SAM" id="MobiDB-lite"/>
    </source>
</evidence>
<reference evidence="2 3" key="1">
    <citation type="submission" date="2021-06" db="EMBL/GenBank/DDBJ databases">
        <authorList>
            <person name="Palmer J.M."/>
        </authorList>
    </citation>
    <scope>NUCLEOTIDE SEQUENCE [LARGE SCALE GENOMIC DNA]</scope>
    <source>
        <strain evidence="2 3">XC_2019</strain>
        <tissue evidence="2">Muscle</tissue>
    </source>
</reference>
<evidence type="ECO:0000313" key="2">
    <source>
        <dbReference type="EMBL" id="MEQ2191012.1"/>
    </source>
</evidence>
<comment type="caution">
    <text evidence="2">The sequence shown here is derived from an EMBL/GenBank/DDBJ whole genome shotgun (WGS) entry which is preliminary data.</text>
</comment>
<gene>
    <name evidence="2" type="ORF">XENOCAPTIV_018258</name>
</gene>
<accession>A0ABV0Q5F5</accession>
<dbReference type="Proteomes" id="UP001434883">
    <property type="component" value="Unassembled WGS sequence"/>
</dbReference>
<dbReference type="EMBL" id="JAHRIN010000381">
    <property type="protein sequence ID" value="MEQ2191012.1"/>
    <property type="molecule type" value="Genomic_DNA"/>
</dbReference>
<proteinExistence type="predicted"/>
<keyword evidence="3" id="KW-1185">Reference proteome</keyword>
<feature type="compositionally biased region" description="Polar residues" evidence="1">
    <location>
        <begin position="107"/>
        <end position="124"/>
    </location>
</feature>
<evidence type="ECO:0000313" key="3">
    <source>
        <dbReference type="Proteomes" id="UP001434883"/>
    </source>
</evidence>
<feature type="region of interest" description="Disordered" evidence="1">
    <location>
        <begin position="1"/>
        <end position="136"/>
    </location>
</feature>
<protein>
    <submittedName>
        <fullName evidence="2">Uncharacterized protein</fullName>
    </submittedName>
</protein>